<protein>
    <submittedName>
        <fullName evidence="2">Transcriptional regulator, Crp/Fnr family</fullName>
    </submittedName>
</protein>
<reference evidence="2 3" key="1">
    <citation type="submission" date="2018-08" db="EMBL/GenBank/DDBJ databases">
        <title>Complete genome of the Arcobacter marinus type strain JCM 15502.</title>
        <authorList>
            <person name="Miller W.G."/>
            <person name="Yee E."/>
            <person name="Huynh S."/>
            <person name="Parker C.T."/>
        </authorList>
    </citation>
    <scope>NUCLEOTIDE SEQUENCE [LARGE SCALE GENOMIC DNA]</scope>
    <source>
        <strain evidence="2 3">JCM 15502</strain>
    </source>
</reference>
<evidence type="ECO:0000259" key="1">
    <source>
        <dbReference type="PROSITE" id="PS50042"/>
    </source>
</evidence>
<dbReference type="InterPro" id="IPR014710">
    <property type="entry name" value="RmlC-like_jellyroll"/>
</dbReference>
<dbReference type="PROSITE" id="PS50042">
    <property type="entry name" value="CNMP_BINDING_3"/>
    <property type="match status" value="1"/>
</dbReference>
<dbReference type="EMBL" id="CP032101">
    <property type="protein sequence ID" value="AXX87517.1"/>
    <property type="molecule type" value="Genomic_DNA"/>
</dbReference>
<name>A0A347TLN9_9BACT</name>
<dbReference type="InterPro" id="IPR000595">
    <property type="entry name" value="cNMP-bd_dom"/>
</dbReference>
<proteinExistence type="predicted"/>
<evidence type="ECO:0000313" key="2">
    <source>
        <dbReference type="EMBL" id="AXX87517.1"/>
    </source>
</evidence>
<dbReference type="Proteomes" id="UP000264693">
    <property type="component" value="Chromosome"/>
</dbReference>
<feature type="domain" description="Cyclic nucleotide-binding" evidence="1">
    <location>
        <begin position="16"/>
        <end position="137"/>
    </location>
</feature>
<sequence length="199" mass="23342">MNKNNYFMQLHKALNSYSTISDETFNEFKKFCTLNVIKKGETLLYLGDKAKYIHFICKGLLRTYFLDENGALYNKNLFFENFFSASVVSLLTKQESYLGIESLEDSIVIDIDFELYKELINKNNELKDFYIAYIEKNWIIEKENIEISLVIDDAKKRYLNFINKHPNIESRVAQHHIASHIGISATQLSRIRKSINICK</sequence>
<evidence type="ECO:0000313" key="3">
    <source>
        <dbReference type="Proteomes" id="UP000264693"/>
    </source>
</evidence>
<gene>
    <name evidence="2" type="ORF">AMRN_1789</name>
</gene>
<dbReference type="Gene3D" id="2.60.120.10">
    <property type="entry name" value="Jelly Rolls"/>
    <property type="match status" value="1"/>
</dbReference>
<dbReference type="InterPro" id="IPR018490">
    <property type="entry name" value="cNMP-bd_dom_sf"/>
</dbReference>
<dbReference type="RefSeq" id="WP_196778517.1">
    <property type="nucleotide sequence ID" value="NZ_CP032101.1"/>
</dbReference>
<organism evidence="2 3">
    <name type="scientific">Malaciobacter marinus</name>
    <dbReference type="NCBI Taxonomy" id="505249"/>
    <lineage>
        <taxon>Bacteria</taxon>
        <taxon>Pseudomonadati</taxon>
        <taxon>Campylobacterota</taxon>
        <taxon>Epsilonproteobacteria</taxon>
        <taxon>Campylobacterales</taxon>
        <taxon>Arcobacteraceae</taxon>
        <taxon>Malaciobacter</taxon>
    </lineage>
</organism>
<dbReference type="AlphaFoldDB" id="A0A347TLN9"/>
<dbReference type="KEGG" id="amar:AMRN_1789"/>
<dbReference type="CDD" id="cd00038">
    <property type="entry name" value="CAP_ED"/>
    <property type="match status" value="1"/>
</dbReference>
<accession>A0A347TLN9</accession>
<dbReference type="SUPFAM" id="SSF51206">
    <property type="entry name" value="cAMP-binding domain-like"/>
    <property type="match status" value="1"/>
</dbReference>